<dbReference type="Pfam" id="PF05050">
    <property type="entry name" value="Methyltransf_21"/>
    <property type="match status" value="1"/>
</dbReference>
<dbReference type="RefSeq" id="WP_339970060.1">
    <property type="nucleotide sequence ID" value="NZ_JBBHJY010000015.1"/>
</dbReference>
<evidence type="ECO:0000313" key="3">
    <source>
        <dbReference type="Proteomes" id="UP001379235"/>
    </source>
</evidence>
<dbReference type="InterPro" id="IPR052514">
    <property type="entry name" value="SAM-dependent_MTase"/>
</dbReference>
<organism evidence="2 3">
    <name type="scientific">Novosphingobium aquae</name>
    <dbReference type="NCBI Taxonomy" id="3133435"/>
    <lineage>
        <taxon>Bacteria</taxon>
        <taxon>Pseudomonadati</taxon>
        <taxon>Pseudomonadota</taxon>
        <taxon>Alphaproteobacteria</taxon>
        <taxon>Sphingomonadales</taxon>
        <taxon>Sphingomonadaceae</taxon>
        <taxon>Novosphingobium</taxon>
    </lineage>
</organism>
<dbReference type="GO" id="GO:0032259">
    <property type="term" value="P:methylation"/>
    <property type="evidence" value="ECO:0007669"/>
    <property type="project" value="UniProtKB-KW"/>
</dbReference>
<dbReference type="InterPro" id="IPR006342">
    <property type="entry name" value="FkbM_mtfrase"/>
</dbReference>
<sequence length="272" mass="29692">MKRSSSFTKNAISIATRPDIWRDYAAWLLAALRGKPAELEILDCMISGFPNFSSYLGARRHAPTNDEIELVRECLSGARVIFDVGANFGAFAIPFSTLVPQARIFAFEPNPQTAHALRRNLLMNDAGNVTVIEAIISDRNGMLGFSNSRDPATNRIIDDPSAGCAVRSITIAEFCRDNEIGQIDFLKIDVEGAEILVLEGARPLFEKGNVRGGMIEVCPGNLRNFGNLVQDLKDFFDSNGYSLEVIGGNHGEPPSEGVRLANAIFRSSSEPL</sequence>
<keyword evidence="3" id="KW-1185">Reference proteome</keyword>
<keyword evidence="2" id="KW-0808">Transferase</keyword>
<proteinExistence type="predicted"/>
<dbReference type="PANTHER" id="PTHR34203">
    <property type="entry name" value="METHYLTRANSFERASE, FKBM FAMILY PROTEIN"/>
    <property type="match status" value="1"/>
</dbReference>
<keyword evidence="2" id="KW-0489">Methyltransferase</keyword>
<dbReference type="GO" id="GO:0008168">
    <property type="term" value="F:methyltransferase activity"/>
    <property type="evidence" value="ECO:0007669"/>
    <property type="project" value="UniProtKB-KW"/>
</dbReference>
<protein>
    <submittedName>
        <fullName evidence="2">FkbM family methyltransferase</fullName>
        <ecNumber evidence="2">2.1.1.-</ecNumber>
    </submittedName>
</protein>
<reference evidence="2 3" key="1">
    <citation type="submission" date="2024-03" db="EMBL/GenBank/DDBJ databases">
        <authorList>
            <person name="Jo J.-H."/>
        </authorList>
    </citation>
    <scope>NUCLEOTIDE SEQUENCE [LARGE SCALE GENOMIC DNA]</scope>
    <source>
        <strain evidence="2 3">AS3R-12</strain>
    </source>
</reference>
<dbReference type="PANTHER" id="PTHR34203:SF15">
    <property type="entry name" value="SLL1173 PROTEIN"/>
    <property type="match status" value="1"/>
</dbReference>
<dbReference type="Gene3D" id="3.40.50.150">
    <property type="entry name" value="Vaccinia Virus protein VP39"/>
    <property type="match status" value="1"/>
</dbReference>
<feature type="domain" description="Methyltransferase FkbM" evidence="1">
    <location>
        <begin position="83"/>
        <end position="242"/>
    </location>
</feature>
<dbReference type="Proteomes" id="UP001379235">
    <property type="component" value="Unassembled WGS sequence"/>
</dbReference>
<dbReference type="EC" id="2.1.1.-" evidence="2"/>
<name>A0ABU8SDV8_9SPHN</name>
<evidence type="ECO:0000313" key="2">
    <source>
        <dbReference type="EMBL" id="MEJ6012154.1"/>
    </source>
</evidence>
<accession>A0ABU8SDV8</accession>
<dbReference type="EMBL" id="JBBHJY010000015">
    <property type="protein sequence ID" value="MEJ6012154.1"/>
    <property type="molecule type" value="Genomic_DNA"/>
</dbReference>
<comment type="caution">
    <text evidence="2">The sequence shown here is derived from an EMBL/GenBank/DDBJ whole genome shotgun (WGS) entry which is preliminary data.</text>
</comment>
<dbReference type="NCBIfam" id="TIGR01444">
    <property type="entry name" value="fkbM_fam"/>
    <property type="match status" value="1"/>
</dbReference>
<gene>
    <name evidence="2" type="ORF">WG900_19800</name>
</gene>
<dbReference type="InterPro" id="IPR029063">
    <property type="entry name" value="SAM-dependent_MTases_sf"/>
</dbReference>
<evidence type="ECO:0000259" key="1">
    <source>
        <dbReference type="Pfam" id="PF05050"/>
    </source>
</evidence>
<dbReference type="SUPFAM" id="SSF53335">
    <property type="entry name" value="S-adenosyl-L-methionine-dependent methyltransferases"/>
    <property type="match status" value="1"/>
</dbReference>